<feature type="transmembrane region" description="Helical" evidence="2">
    <location>
        <begin position="241"/>
        <end position="262"/>
    </location>
</feature>
<dbReference type="AlphaFoldDB" id="A0A8H5CWQ3"/>
<dbReference type="SUPFAM" id="SSF69322">
    <property type="entry name" value="Tricorn protease domain 2"/>
    <property type="match status" value="1"/>
</dbReference>
<accession>A0A8H5CWQ3</accession>
<gene>
    <name evidence="3" type="ORF">D9756_009587</name>
</gene>
<feature type="compositionally biased region" description="Basic and acidic residues" evidence="1">
    <location>
        <begin position="439"/>
        <end position="457"/>
    </location>
</feature>
<dbReference type="InterPro" id="IPR015943">
    <property type="entry name" value="WD40/YVTN_repeat-like_dom_sf"/>
</dbReference>
<keyword evidence="2" id="KW-0472">Membrane</keyword>
<feature type="transmembrane region" description="Helical" evidence="2">
    <location>
        <begin position="353"/>
        <end position="375"/>
    </location>
</feature>
<organism evidence="3 4">
    <name type="scientific">Leucocoprinus leucothites</name>
    <dbReference type="NCBI Taxonomy" id="201217"/>
    <lineage>
        <taxon>Eukaryota</taxon>
        <taxon>Fungi</taxon>
        <taxon>Dikarya</taxon>
        <taxon>Basidiomycota</taxon>
        <taxon>Agaricomycotina</taxon>
        <taxon>Agaricomycetes</taxon>
        <taxon>Agaricomycetidae</taxon>
        <taxon>Agaricales</taxon>
        <taxon>Agaricineae</taxon>
        <taxon>Agaricaceae</taxon>
        <taxon>Leucocoprinus</taxon>
    </lineage>
</organism>
<protein>
    <submittedName>
        <fullName evidence="3">Uncharacterized protein</fullName>
    </submittedName>
</protein>
<evidence type="ECO:0000256" key="1">
    <source>
        <dbReference type="SAM" id="MobiDB-lite"/>
    </source>
</evidence>
<feature type="compositionally biased region" description="Basic and acidic residues" evidence="1">
    <location>
        <begin position="895"/>
        <end position="904"/>
    </location>
</feature>
<dbReference type="OrthoDB" id="972532at2759"/>
<sequence>MEQTPSTPPGIVRSATLDSSKSFDYTYTQDDGIKESFLVFSSKIYDLDKQLGNFANECLKLGRVAGLLLAIKRSRELLRRTREVFFRNACALLPELYELARKERSIVLREINSEQYHIPLQYFKNAPPPFDALPNVLEELAQSLSILHVRIAEFREFTDEGLFLRSLLLTMEHDLMYRASCARVYSVRLNTPPIQRYIHQFTDELERDFEKAASAVAEFTAVGVSAISHEQERSSQSLTNILTVATFFSGVTAGTLGMSIGTDSGGFLVQISSMLWYASLVFSVGAALNSLLAMAWKETRSGSRGGKMPFWVTIWIDGSQLLFLGLAIVTFSAGLVVFAFATNEENQPPFTPWITVGATGITFIGLIAVLIWLTYEISISPAFVQEAKLIKSGAESIHSNASKLPMLGGGLSGALSNTLVSLGLPSFSRGDPGMDVEVPAEKESPAEEFPKHDEGRDPPSNTSKAKLWQTRATQVGMLGAVTSAFTSAGNQRKRRHHMKSLSTRKLQIDTSLPSSPMTQLNLPTDPAASIELSRYGRIQDIAYSHDGTWLAVTCAKENTGTWTTVYDSQTLETYADTWHEGKVMSERLIWSPSGKKLIIKFEHRFDVWDLDAKVLHAIERHHTVRDIQWYGDEGKFSRNLEGIMMVYRFENMHIRSIGLEAKNNYLFVVSRVTKSVPEQIEPARSRAEKRIVIYDLDKEAVIYKVPVLEDISNIYPISGELDILVTHADHKAFQLWFIDAGIRGAEITARLKKRAITPQPGPVDYVGPTCIAGNYNQFILSVTSSGAIDFWRRESGIPYQRFEHQLLKEEGVRCFSWRKSSENTATFASSGFDGDILHIWRGEEPVVTKTPSSFELTRSPSSRGSVQGATRGLWQHAKQLTTGSSSGPMLPGEMNRVEESPEDA</sequence>
<feature type="region of interest" description="Disordered" evidence="1">
    <location>
        <begin position="430"/>
        <end position="464"/>
    </location>
</feature>
<feature type="region of interest" description="Disordered" evidence="1">
    <location>
        <begin position="878"/>
        <end position="904"/>
    </location>
</feature>
<dbReference type="Gene3D" id="2.130.10.10">
    <property type="entry name" value="YVTN repeat-like/Quinoprotein amine dehydrogenase"/>
    <property type="match status" value="1"/>
</dbReference>
<proteinExistence type="predicted"/>
<comment type="caution">
    <text evidence="3">The sequence shown here is derived from an EMBL/GenBank/DDBJ whole genome shotgun (WGS) entry which is preliminary data.</text>
</comment>
<evidence type="ECO:0000313" key="4">
    <source>
        <dbReference type="Proteomes" id="UP000559027"/>
    </source>
</evidence>
<feature type="transmembrane region" description="Helical" evidence="2">
    <location>
        <begin position="274"/>
        <end position="296"/>
    </location>
</feature>
<dbReference type="Proteomes" id="UP000559027">
    <property type="component" value="Unassembled WGS sequence"/>
</dbReference>
<dbReference type="EMBL" id="JAACJO010000019">
    <property type="protein sequence ID" value="KAF5348541.1"/>
    <property type="molecule type" value="Genomic_DNA"/>
</dbReference>
<keyword evidence="2" id="KW-1133">Transmembrane helix</keyword>
<evidence type="ECO:0000256" key="2">
    <source>
        <dbReference type="SAM" id="Phobius"/>
    </source>
</evidence>
<keyword evidence="2" id="KW-0812">Transmembrane</keyword>
<evidence type="ECO:0000313" key="3">
    <source>
        <dbReference type="EMBL" id="KAF5348541.1"/>
    </source>
</evidence>
<name>A0A8H5CWQ3_9AGAR</name>
<feature type="compositionally biased region" description="Polar residues" evidence="1">
    <location>
        <begin position="878"/>
        <end position="887"/>
    </location>
</feature>
<keyword evidence="4" id="KW-1185">Reference proteome</keyword>
<feature type="transmembrane region" description="Helical" evidence="2">
    <location>
        <begin position="308"/>
        <end position="341"/>
    </location>
</feature>
<reference evidence="3 4" key="1">
    <citation type="journal article" date="2020" name="ISME J.">
        <title>Uncovering the hidden diversity of litter-decomposition mechanisms in mushroom-forming fungi.</title>
        <authorList>
            <person name="Floudas D."/>
            <person name="Bentzer J."/>
            <person name="Ahren D."/>
            <person name="Johansson T."/>
            <person name="Persson P."/>
            <person name="Tunlid A."/>
        </authorList>
    </citation>
    <scope>NUCLEOTIDE SEQUENCE [LARGE SCALE GENOMIC DNA]</scope>
    <source>
        <strain evidence="3 4">CBS 146.42</strain>
    </source>
</reference>